<evidence type="ECO:0000256" key="3">
    <source>
        <dbReference type="PROSITE-ProRule" id="PRU00023"/>
    </source>
</evidence>
<feature type="repeat" description="ANK" evidence="3">
    <location>
        <begin position="137"/>
        <end position="169"/>
    </location>
</feature>
<dbReference type="InterPro" id="IPR036770">
    <property type="entry name" value="Ankyrin_rpt-contain_sf"/>
</dbReference>
<sequence length="219" mass="23590">MVGFLLARGADVNAAAGRYGNALHLAVRGGHIVVVESLLDSGADVDAKGGLCGNALCAAAWRRNLKMAPLLISRKARLDIVDRLLDGTPYLGLLENDIEVIGRLETDPHIRETLGKVFGEQFQDDAAVIEMVLANSFEADALQIATRRGCAEIVELLIQSGADVNRQAGQLENALQVAARRRQVEVAQILLAQGADVNGDVGTLVMRYRLRVGRDALKW</sequence>
<reference evidence="4 5" key="1">
    <citation type="submission" date="2018-02" db="EMBL/GenBank/DDBJ databases">
        <title>The genomes of Aspergillus section Nigri reveals drivers in fungal speciation.</title>
        <authorList>
            <consortium name="DOE Joint Genome Institute"/>
            <person name="Vesth T.C."/>
            <person name="Nybo J."/>
            <person name="Theobald S."/>
            <person name="Brandl J."/>
            <person name="Frisvad J.C."/>
            <person name="Nielsen K.F."/>
            <person name="Lyhne E.K."/>
            <person name="Kogle M.E."/>
            <person name="Kuo A."/>
            <person name="Riley R."/>
            <person name="Clum A."/>
            <person name="Nolan M."/>
            <person name="Lipzen A."/>
            <person name="Salamov A."/>
            <person name="Henrissat B."/>
            <person name="Wiebenga A."/>
            <person name="De vries R.P."/>
            <person name="Grigoriev I.V."/>
            <person name="Mortensen U.H."/>
            <person name="Andersen M.R."/>
            <person name="Baker S.E."/>
        </authorList>
    </citation>
    <scope>NUCLEOTIDE SEQUENCE [LARGE SCALE GENOMIC DNA]</scope>
    <source>
        <strain evidence="4 5">CBS 101889</strain>
    </source>
</reference>
<dbReference type="STRING" id="1450537.A0A395HYT6"/>
<evidence type="ECO:0000313" key="5">
    <source>
        <dbReference type="Proteomes" id="UP000248961"/>
    </source>
</evidence>
<evidence type="ECO:0000256" key="2">
    <source>
        <dbReference type="ARBA" id="ARBA00023043"/>
    </source>
</evidence>
<evidence type="ECO:0000256" key="1">
    <source>
        <dbReference type="ARBA" id="ARBA00022737"/>
    </source>
</evidence>
<dbReference type="GeneID" id="37201252"/>
<name>A0A395HYT6_ASPHC</name>
<dbReference type="RefSeq" id="XP_025551833.1">
    <property type="nucleotide sequence ID" value="XM_025696963.1"/>
</dbReference>
<accession>A0A395HYT6</accession>
<dbReference type="VEuPathDB" id="FungiDB:BO97DRAFT_424315"/>
<dbReference type="SMART" id="SM00248">
    <property type="entry name" value="ANK"/>
    <property type="match status" value="4"/>
</dbReference>
<organism evidence="4 5">
    <name type="scientific">Aspergillus homomorphus (strain CBS 101889)</name>
    <dbReference type="NCBI Taxonomy" id="1450537"/>
    <lineage>
        <taxon>Eukaryota</taxon>
        <taxon>Fungi</taxon>
        <taxon>Dikarya</taxon>
        <taxon>Ascomycota</taxon>
        <taxon>Pezizomycotina</taxon>
        <taxon>Eurotiomycetes</taxon>
        <taxon>Eurotiomycetidae</taxon>
        <taxon>Eurotiales</taxon>
        <taxon>Aspergillaceae</taxon>
        <taxon>Aspergillus</taxon>
        <taxon>Aspergillus subgen. Circumdati</taxon>
    </lineage>
</organism>
<dbReference type="PROSITE" id="PS50088">
    <property type="entry name" value="ANK_REPEAT"/>
    <property type="match status" value="3"/>
</dbReference>
<proteinExistence type="predicted"/>
<dbReference type="PROSITE" id="PS50297">
    <property type="entry name" value="ANK_REP_REGION"/>
    <property type="match status" value="3"/>
</dbReference>
<dbReference type="Proteomes" id="UP000248961">
    <property type="component" value="Unassembled WGS sequence"/>
</dbReference>
<feature type="repeat" description="ANK" evidence="3">
    <location>
        <begin position="18"/>
        <end position="50"/>
    </location>
</feature>
<dbReference type="InterPro" id="IPR002110">
    <property type="entry name" value="Ankyrin_rpt"/>
</dbReference>
<dbReference type="AlphaFoldDB" id="A0A395HYT6"/>
<evidence type="ECO:0000313" key="4">
    <source>
        <dbReference type="EMBL" id="RAL12679.1"/>
    </source>
</evidence>
<dbReference type="Gene3D" id="1.25.40.20">
    <property type="entry name" value="Ankyrin repeat-containing domain"/>
    <property type="match status" value="2"/>
</dbReference>
<keyword evidence="1" id="KW-0677">Repeat</keyword>
<protein>
    <submittedName>
        <fullName evidence="4">Ankyrin</fullName>
    </submittedName>
</protein>
<gene>
    <name evidence="4" type="ORF">BO97DRAFT_424315</name>
</gene>
<dbReference type="SUPFAM" id="SSF48403">
    <property type="entry name" value="Ankyrin repeat"/>
    <property type="match status" value="1"/>
</dbReference>
<dbReference type="Pfam" id="PF12796">
    <property type="entry name" value="Ank_2"/>
    <property type="match status" value="2"/>
</dbReference>
<feature type="repeat" description="ANK" evidence="3">
    <location>
        <begin position="170"/>
        <end position="198"/>
    </location>
</feature>
<dbReference type="OrthoDB" id="4772757at2759"/>
<keyword evidence="2 3" id="KW-0040">ANK repeat</keyword>
<dbReference type="EMBL" id="KZ824282">
    <property type="protein sequence ID" value="RAL12679.1"/>
    <property type="molecule type" value="Genomic_DNA"/>
</dbReference>
<keyword evidence="5" id="KW-1185">Reference proteome</keyword>
<dbReference type="PANTHER" id="PTHR24123:SF33">
    <property type="entry name" value="PROTEIN HOS4"/>
    <property type="match status" value="1"/>
</dbReference>
<dbReference type="PANTHER" id="PTHR24123">
    <property type="entry name" value="ANKYRIN REPEAT-CONTAINING"/>
    <property type="match status" value="1"/>
</dbReference>
<dbReference type="InterPro" id="IPR051165">
    <property type="entry name" value="Multifunctional_ANK_Repeat"/>
</dbReference>